<gene>
    <name evidence="1" type="ORF">TM448A00111_0052</name>
    <name evidence="2" type="ORF">TM448B00196_0052</name>
</gene>
<proteinExistence type="predicted"/>
<dbReference type="EMBL" id="MT144598">
    <property type="protein sequence ID" value="QJH94265.1"/>
    <property type="molecule type" value="Genomic_DNA"/>
</dbReference>
<evidence type="ECO:0000313" key="1">
    <source>
        <dbReference type="EMBL" id="QJA44549.1"/>
    </source>
</evidence>
<organism evidence="1">
    <name type="scientific">viral metagenome</name>
    <dbReference type="NCBI Taxonomy" id="1070528"/>
    <lineage>
        <taxon>unclassified sequences</taxon>
        <taxon>metagenomes</taxon>
        <taxon>organismal metagenomes</taxon>
    </lineage>
</organism>
<dbReference type="AlphaFoldDB" id="A0A6H1ZAQ8"/>
<sequence>MAEQVLDLQNGGAFPQADPALIQRATDPLVLNVGTPADFAAQFPTPLDPTEVLALCEDITLWRNIPEELTGLQTLTWREMTSLAFTSGSSWITFADGVCPEEYTHDGSNQTLTLKNIGAKKSLTLSDIKHSLAVQAAGNGIMNLVGGFPSGEGLPGTSDAATFTREAIAGLKAKEIRLAMTLVLNGWDRLLAVGDVDVRPLEFDGIENWVTSGNGANADVSGASGTISAGAFDRFLSQYCARPTHLFGHPAAIQELLSAYFQLGFAGSQSIVASNGQGIIPGFNFAGFINTGIGRLPVIADTNFTRTTVGSNFQSDIYALRMVHNGEPLVYRATQFPLALTDLVPGCTAISFQCWAKTALVIKVLCAQSRYKALFQGTVVSACTRIG</sequence>
<dbReference type="EMBL" id="MT143977">
    <property type="protein sequence ID" value="QJA44549.1"/>
    <property type="molecule type" value="Genomic_DNA"/>
</dbReference>
<evidence type="ECO:0008006" key="3">
    <source>
        <dbReference type="Google" id="ProtNLM"/>
    </source>
</evidence>
<accession>A0A6H1ZAQ8</accession>
<evidence type="ECO:0000313" key="2">
    <source>
        <dbReference type="EMBL" id="QJH94265.1"/>
    </source>
</evidence>
<protein>
    <recommendedName>
        <fullName evidence="3">Capsid protein</fullName>
    </recommendedName>
</protein>
<reference evidence="1" key="1">
    <citation type="submission" date="2020-03" db="EMBL/GenBank/DDBJ databases">
        <title>The deep terrestrial virosphere.</title>
        <authorList>
            <person name="Holmfeldt K."/>
            <person name="Nilsson E."/>
            <person name="Simone D."/>
            <person name="Lopez-Fernandez M."/>
            <person name="Wu X."/>
            <person name="de Brujin I."/>
            <person name="Lundin D."/>
            <person name="Andersson A."/>
            <person name="Bertilsson S."/>
            <person name="Dopson M."/>
        </authorList>
    </citation>
    <scope>NUCLEOTIDE SEQUENCE</scope>
    <source>
        <strain evidence="1">TM448A00111</strain>
        <strain evidence="2">TM448B00196</strain>
    </source>
</reference>
<name>A0A6H1ZAQ8_9ZZZZ</name>